<dbReference type="InterPro" id="IPR015943">
    <property type="entry name" value="WD40/YVTN_repeat-like_dom_sf"/>
</dbReference>
<organism evidence="1">
    <name type="scientific">marine metagenome</name>
    <dbReference type="NCBI Taxonomy" id="408172"/>
    <lineage>
        <taxon>unclassified sequences</taxon>
        <taxon>metagenomes</taxon>
        <taxon>ecological metagenomes</taxon>
    </lineage>
</organism>
<gene>
    <name evidence="1" type="ORF">METZ01_LOCUS246276</name>
</gene>
<feature type="non-terminal residue" evidence="1">
    <location>
        <position position="454"/>
    </location>
</feature>
<dbReference type="InterPro" id="IPR013211">
    <property type="entry name" value="LVIVD"/>
</dbReference>
<dbReference type="AlphaFoldDB" id="A0A382I269"/>
<protein>
    <submittedName>
        <fullName evidence="1">Uncharacterized protein</fullName>
    </submittedName>
</protein>
<reference evidence="1" key="1">
    <citation type="submission" date="2018-05" db="EMBL/GenBank/DDBJ databases">
        <authorList>
            <person name="Lanie J.A."/>
            <person name="Ng W.-L."/>
            <person name="Kazmierczak K.M."/>
            <person name="Andrzejewski T.M."/>
            <person name="Davidsen T.M."/>
            <person name="Wayne K.J."/>
            <person name="Tettelin H."/>
            <person name="Glass J.I."/>
            <person name="Rusch D."/>
            <person name="Podicherti R."/>
            <person name="Tsui H.-C.T."/>
            <person name="Winkler M.E."/>
        </authorList>
    </citation>
    <scope>NUCLEOTIDE SEQUENCE</scope>
</reference>
<dbReference type="SUPFAM" id="SSF75011">
    <property type="entry name" value="3-carboxy-cis,cis-mucoante lactonizing enzyme"/>
    <property type="match status" value="1"/>
</dbReference>
<accession>A0A382I269</accession>
<feature type="non-terminal residue" evidence="1">
    <location>
        <position position="1"/>
    </location>
</feature>
<proteinExistence type="predicted"/>
<dbReference type="Pfam" id="PF08309">
    <property type="entry name" value="LVIVD"/>
    <property type="match status" value="5"/>
</dbReference>
<dbReference type="Gene3D" id="2.130.10.10">
    <property type="entry name" value="YVTN repeat-like/Quinoprotein amine dehydrogenase"/>
    <property type="match status" value="1"/>
</dbReference>
<dbReference type="EMBL" id="UINC01064599">
    <property type="protein sequence ID" value="SVB93422.1"/>
    <property type="molecule type" value="Genomic_DNA"/>
</dbReference>
<evidence type="ECO:0000313" key="1">
    <source>
        <dbReference type="EMBL" id="SVB93422.1"/>
    </source>
</evidence>
<name>A0A382I269_9ZZZZ</name>
<sequence length="454" mass="47039">TISTEDGVYQNSITIPSMDWYAENILSVTAEYNGIEKTVEKEFDVFRAQSKLHCVKILCYTINSVSSVVDDGTTLLDAVLGTAIYTIGGSTYVVAASEDEHGIEIIDISDPTSPTSVGRLADDGSKLLNKSVDVAIWYDTEQDHFGGGGTYAVVAGSGDDGIAIIDISDPTNPVYSDGFEDQSGSGCDADDNNKTCLAHVSAVATVTLDTFDYIVGAGYNDDGIEILDLQSGSPVPAGRFSDTTPGSNGCTTGTVCLDNPNDVAIATIGNKTYAVVAAARDDGIAIIDISTPSSPTHVISIADDATRELEQTFGVAIATIGGSTYVVAVGYLDDGIAIIDISTPASPVYVSELEDGTHTGRCSAANGERCLNGPTSVAVETIGGLTYAIVVSKDDSAVTVIDITTPSNPTIVAMVYDDNDKELLGAKAVSIATIGDSIYAVVSGSTDDGIEIIH</sequence>